<dbReference type="Gene3D" id="2.40.70.10">
    <property type="entry name" value="Acid Proteases"/>
    <property type="match status" value="1"/>
</dbReference>
<evidence type="ECO:0000313" key="2">
    <source>
        <dbReference type="Proteomes" id="UP000032141"/>
    </source>
</evidence>
<dbReference type="AlphaFoldDB" id="A0A0D3A035"/>
<accession>A0A0D3A035</accession>
<dbReference type="HOGENOM" id="CLU_2281395_0_0_1"/>
<dbReference type="Gramene" id="Bo15813s010.1">
    <property type="protein sequence ID" value="Bo15813s010.1"/>
    <property type="gene ID" value="Bo15813s010"/>
</dbReference>
<reference evidence="1" key="2">
    <citation type="submission" date="2015-06" db="UniProtKB">
        <authorList>
            <consortium name="EnsemblPlants"/>
        </authorList>
    </citation>
    <scope>IDENTIFICATION</scope>
</reference>
<sequence>MADRRAKGLCFNCDDLYTPGNVCTPVLFHIMPVMEGDNQDDEWIEEDELEISINAMNGEQNERTFQVQANIMTGRGWILLDTGSTHNFIKSSLVEKLGIPMH</sequence>
<evidence type="ECO:0000313" key="1">
    <source>
        <dbReference type="EnsemblPlants" id="Bo15813s010.1"/>
    </source>
</evidence>
<keyword evidence="2" id="KW-1185">Reference proteome</keyword>
<organism evidence="1 2">
    <name type="scientific">Brassica oleracea var. oleracea</name>
    <dbReference type="NCBI Taxonomy" id="109376"/>
    <lineage>
        <taxon>Eukaryota</taxon>
        <taxon>Viridiplantae</taxon>
        <taxon>Streptophyta</taxon>
        <taxon>Embryophyta</taxon>
        <taxon>Tracheophyta</taxon>
        <taxon>Spermatophyta</taxon>
        <taxon>Magnoliopsida</taxon>
        <taxon>eudicotyledons</taxon>
        <taxon>Gunneridae</taxon>
        <taxon>Pentapetalae</taxon>
        <taxon>rosids</taxon>
        <taxon>malvids</taxon>
        <taxon>Brassicales</taxon>
        <taxon>Brassicaceae</taxon>
        <taxon>Brassiceae</taxon>
        <taxon>Brassica</taxon>
    </lineage>
</organism>
<dbReference type="OMA" id="ISINAMN"/>
<name>A0A0D3A035_BRAOL</name>
<protein>
    <submittedName>
        <fullName evidence="1">Uncharacterized protein</fullName>
    </submittedName>
</protein>
<proteinExistence type="predicted"/>
<dbReference type="EnsemblPlants" id="Bo15813s010.1">
    <property type="protein sequence ID" value="Bo15813s010.1"/>
    <property type="gene ID" value="Bo15813s010"/>
</dbReference>
<dbReference type="Proteomes" id="UP000032141">
    <property type="component" value="Unassembled WGS sequence"/>
</dbReference>
<reference evidence="1" key="1">
    <citation type="journal article" date="2014" name="Genome Biol.">
        <title>Transcriptome and methylome profiling reveals relics of genome dominance in the mesopolyploid Brassica oleracea.</title>
        <authorList>
            <person name="Parkin I.A."/>
            <person name="Koh C."/>
            <person name="Tang H."/>
            <person name="Robinson S.J."/>
            <person name="Kagale S."/>
            <person name="Clarke W.E."/>
            <person name="Town C.D."/>
            <person name="Nixon J."/>
            <person name="Krishnakumar V."/>
            <person name="Bidwell S.L."/>
            <person name="Denoeud F."/>
            <person name="Belcram H."/>
            <person name="Links M.G."/>
            <person name="Just J."/>
            <person name="Clarke C."/>
            <person name="Bender T."/>
            <person name="Huebert T."/>
            <person name="Mason A.S."/>
            <person name="Pires J.C."/>
            <person name="Barker G."/>
            <person name="Moore J."/>
            <person name="Walley P.G."/>
            <person name="Manoli S."/>
            <person name="Batley J."/>
            <person name="Edwards D."/>
            <person name="Nelson M.N."/>
            <person name="Wang X."/>
            <person name="Paterson A.H."/>
            <person name="King G."/>
            <person name="Bancroft I."/>
            <person name="Chalhoub B."/>
            <person name="Sharpe A.G."/>
        </authorList>
    </citation>
    <scope>NUCLEOTIDE SEQUENCE [LARGE SCALE GENOMIC DNA]</scope>
    <source>
        <strain evidence="1">cv. TO1000</strain>
    </source>
</reference>
<dbReference type="InterPro" id="IPR021109">
    <property type="entry name" value="Peptidase_aspartic_dom_sf"/>
</dbReference>